<sequence>MWCVLFRKAADALMCVLLAWRGWCRTPVSRSSITPGEDLDAMAAARMIRGETRARNMGDA</sequence>
<dbReference type="Proteomes" id="UP000011021">
    <property type="component" value="Unassembled WGS sequence"/>
</dbReference>
<reference evidence="1 2" key="1">
    <citation type="submission" date="2010-12" db="EMBL/GenBank/DDBJ databases">
        <authorList>
            <person name="Muzny D."/>
            <person name="Qin X."/>
            <person name="Deng J."/>
            <person name="Jiang H."/>
            <person name="Liu Y."/>
            <person name="Qu J."/>
            <person name="Song X.-Z."/>
            <person name="Zhang L."/>
            <person name="Thornton R."/>
            <person name="Coyle M."/>
            <person name="Francisco L."/>
            <person name="Jackson L."/>
            <person name="Javaid M."/>
            <person name="Korchina V."/>
            <person name="Kovar C."/>
            <person name="Mata R."/>
            <person name="Mathew T."/>
            <person name="Ngo R."/>
            <person name="Nguyen L."/>
            <person name="Nguyen N."/>
            <person name="Okwuonu G."/>
            <person name="Ongeri F."/>
            <person name="Pham C."/>
            <person name="Simmons D."/>
            <person name="Wilczek-Boney K."/>
            <person name="Hale W."/>
            <person name="Jakkamsetti A."/>
            <person name="Pham P."/>
            <person name="Ruth R."/>
            <person name="San Lucas F."/>
            <person name="Warren J."/>
            <person name="Zhang J."/>
            <person name="Zhao Z."/>
            <person name="Zhou C."/>
            <person name="Zhu D."/>
            <person name="Lee S."/>
            <person name="Bess C."/>
            <person name="Blankenburg K."/>
            <person name="Forbes L."/>
            <person name="Fu Q."/>
            <person name="Gubbala S."/>
            <person name="Hirani K."/>
            <person name="Jayaseelan J.C."/>
            <person name="Lara F."/>
            <person name="Munidasa M."/>
            <person name="Palculict T."/>
            <person name="Patil S."/>
            <person name="Pu L.-L."/>
            <person name="Saada N."/>
            <person name="Tang L."/>
            <person name="Weissenberger G."/>
            <person name="Zhu Y."/>
            <person name="Hemphill L."/>
            <person name="Shang Y."/>
            <person name="Youmans B."/>
            <person name="Ayvaz T."/>
            <person name="Ross M."/>
            <person name="Santibanez J."/>
            <person name="Aqrawi P."/>
            <person name="Gross S."/>
            <person name="Joshi V."/>
            <person name="Fowler G."/>
            <person name="Nazareth L."/>
            <person name="Reid J."/>
            <person name="Worley K."/>
            <person name="Petrosino J."/>
            <person name="Highlander S."/>
            <person name="Gibbs R."/>
        </authorList>
    </citation>
    <scope>NUCLEOTIDE SEQUENCE [LARGE SCALE GENOMIC DNA]</scope>
    <source>
        <strain evidence="1 2">ATCC 51599</strain>
    </source>
</reference>
<accession>E7RYF0</accession>
<organism evidence="1 2">
    <name type="scientific">Lautropia mirabilis ATCC 51599</name>
    <dbReference type="NCBI Taxonomy" id="887898"/>
    <lineage>
        <taxon>Bacteria</taxon>
        <taxon>Pseudomonadati</taxon>
        <taxon>Pseudomonadota</taxon>
        <taxon>Betaproteobacteria</taxon>
        <taxon>Burkholderiales</taxon>
        <taxon>Burkholderiaceae</taxon>
        <taxon>Lautropia</taxon>
    </lineage>
</organism>
<proteinExistence type="predicted"/>
<comment type="caution">
    <text evidence="1">The sequence shown here is derived from an EMBL/GenBank/DDBJ whole genome shotgun (WGS) entry which is preliminary data.</text>
</comment>
<name>E7RYF0_9BURK</name>
<dbReference type="HOGENOM" id="CLU_2935893_0_0_4"/>
<dbReference type="STRING" id="887898.HMPREF0551_1714"/>
<dbReference type="AlphaFoldDB" id="E7RYF0"/>
<gene>
    <name evidence="1" type="ORF">HMPREF0551_1714</name>
</gene>
<dbReference type="EMBL" id="AEQP01000016">
    <property type="protein sequence ID" value="EFV94554.1"/>
    <property type="molecule type" value="Genomic_DNA"/>
</dbReference>
<keyword evidence="2" id="KW-1185">Reference proteome</keyword>
<evidence type="ECO:0000313" key="2">
    <source>
        <dbReference type="Proteomes" id="UP000011021"/>
    </source>
</evidence>
<evidence type="ECO:0000313" key="1">
    <source>
        <dbReference type="EMBL" id="EFV94554.1"/>
    </source>
</evidence>
<protein>
    <submittedName>
        <fullName evidence="1">Uncharacterized protein</fullName>
    </submittedName>
</protein>